<dbReference type="CDD" id="cd00038">
    <property type="entry name" value="CAP_ED"/>
    <property type="match status" value="1"/>
</dbReference>
<dbReference type="SUPFAM" id="SSF46785">
    <property type="entry name" value="Winged helix' DNA-binding domain"/>
    <property type="match status" value="1"/>
</dbReference>
<dbReference type="InterPro" id="IPR000595">
    <property type="entry name" value="cNMP-bd_dom"/>
</dbReference>
<evidence type="ECO:0000313" key="7">
    <source>
        <dbReference type="Proteomes" id="UP000297966"/>
    </source>
</evidence>
<dbReference type="PANTHER" id="PTHR24567">
    <property type="entry name" value="CRP FAMILY TRANSCRIPTIONAL REGULATORY PROTEIN"/>
    <property type="match status" value="1"/>
</dbReference>
<dbReference type="RefSeq" id="WP_135179226.1">
    <property type="nucleotide sequence ID" value="NZ_JBIYER010000001.1"/>
</dbReference>
<protein>
    <submittedName>
        <fullName evidence="6">Crp/Fnr family transcriptional regulator</fullName>
    </submittedName>
</protein>
<dbReference type="AlphaFoldDB" id="A0A4Y9L6I8"/>
<dbReference type="PANTHER" id="PTHR24567:SF68">
    <property type="entry name" value="DNA-BINDING TRANSCRIPTIONAL DUAL REGULATOR CRP"/>
    <property type="match status" value="1"/>
</dbReference>
<dbReference type="SUPFAM" id="SSF51206">
    <property type="entry name" value="cAMP-binding domain-like"/>
    <property type="match status" value="1"/>
</dbReference>
<gene>
    <name evidence="6" type="ORF">E4K65_42750</name>
</gene>
<evidence type="ECO:0000313" key="6">
    <source>
        <dbReference type="EMBL" id="TFV37944.1"/>
    </source>
</evidence>
<evidence type="ECO:0000256" key="2">
    <source>
        <dbReference type="ARBA" id="ARBA00023125"/>
    </source>
</evidence>
<accession>A0A4Y9L6I8</accession>
<keyword evidence="3" id="KW-0804">Transcription</keyword>
<sequence>MAGRTNTPFDPRDFLANVGKGKTILEFGKGDVIFSQGDEANTIFYIQKGRVKVVVISEQGKEAVVGILEPGQFFGEGCMNGHSLRIATTTAIESCMITAITKIAMLAALRNQPKFSELFMSYLLTRNSRIEEDLIDQLFNSSEKRLARLLLLLANFGKEGSPQLISPNISQETLAEMIGTTRSRVSFFMNKFRKLGLINYNGKIEVNSSLLNAVLYDKPEIQRDP</sequence>
<dbReference type="PROSITE" id="PS51063">
    <property type="entry name" value="HTH_CRP_2"/>
    <property type="match status" value="1"/>
</dbReference>
<dbReference type="PROSITE" id="PS50042">
    <property type="entry name" value="CNMP_BINDING_3"/>
    <property type="match status" value="1"/>
</dbReference>
<dbReference type="InterPro" id="IPR014710">
    <property type="entry name" value="RmlC-like_jellyroll"/>
</dbReference>
<dbReference type="EMBL" id="SPQT01000045">
    <property type="protein sequence ID" value="TFV37944.1"/>
    <property type="molecule type" value="Genomic_DNA"/>
</dbReference>
<dbReference type="GO" id="GO:0003700">
    <property type="term" value="F:DNA-binding transcription factor activity"/>
    <property type="evidence" value="ECO:0007669"/>
    <property type="project" value="TreeGrafter"/>
</dbReference>
<keyword evidence="7" id="KW-1185">Reference proteome</keyword>
<dbReference type="Pfam" id="PF00027">
    <property type="entry name" value="cNMP_binding"/>
    <property type="match status" value="1"/>
</dbReference>
<dbReference type="Proteomes" id="UP000297966">
    <property type="component" value="Unassembled WGS sequence"/>
</dbReference>
<organism evidence="6 7">
    <name type="scientific">Bradyrhizobium niftali</name>
    <dbReference type="NCBI Taxonomy" id="2560055"/>
    <lineage>
        <taxon>Bacteria</taxon>
        <taxon>Pseudomonadati</taxon>
        <taxon>Pseudomonadota</taxon>
        <taxon>Alphaproteobacteria</taxon>
        <taxon>Hyphomicrobiales</taxon>
        <taxon>Nitrobacteraceae</taxon>
        <taxon>Bradyrhizobium</taxon>
    </lineage>
</organism>
<evidence type="ECO:0000259" key="5">
    <source>
        <dbReference type="PROSITE" id="PS51063"/>
    </source>
</evidence>
<dbReference type="InterPro" id="IPR050397">
    <property type="entry name" value="Env_Response_Regulators"/>
</dbReference>
<dbReference type="Gene3D" id="1.10.10.10">
    <property type="entry name" value="Winged helix-like DNA-binding domain superfamily/Winged helix DNA-binding domain"/>
    <property type="match status" value="1"/>
</dbReference>
<keyword evidence="2" id="KW-0238">DNA-binding</keyword>
<keyword evidence="1" id="KW-0805">Transcription regulation</keyword>
<evidence type="ECO:0000256" key="3">
    <source>
        <dbReference type="ARBA" id="ARBA00023163"/>
    </source>
</evidence>
<comment type="caution">
    <text evidence="6">The sequence shown here is derived from an EMBL/GenBank/DDBJ whole genome shotgun (WGS) entry which is preliminary data.</text>
</comment>
<dbReference type="InterPro" id="IPR036388">
    <property type="entry name" value="WH-like_DNA-bd_sf"/>
</dbReference>
<dbReference type="Gene3D" id="2.60.120.10">
    <property type="entry name" value="Jelly Rolls"/>
    <property type="match status" value="1"/>
</dbReference>
<name>A0A4Y9L6I8_9BRAD</name>
<proteinExistence type="predicted"/>
<dbReference type="SMART" id="SM00100">
    <property type="entry name" value="cNMP"/>
    <property type="match status" value="1"/>
</dbReference>
<dbReference type="InterPro" id="IPR036390">
    <property type="entry name" value="WH_DNA-bd_sf"/>
</dbReference>
<dbReference type="InterPro" id="IPR018490">
    <property type="entry name" value="cNMP-bd_dom_sf"/>
</dbReference>
<dbReference type="InterPro" id="IPR012318">
    <property type="entry name" value="HTH_CRP"/>
</dbReference>
<feature type="domain" description="HTH crp-type" evidence="5">
    <location>
        <begin position="140"/>
        <end position="210"/>
    </location>
</feature>
<dbReference type="Pfam" id="PF13545">
    <property type="entry name" value="HTH_Crp_2"/>
    <property type="match status" value="1"/>
</dbReference>
<evidence type="ECO:0000256" key="1">
    <source>
        <dbReference type="ARBA" id="ARBA00023015"/>
    </source>
</evidence>
<evidence type="ECO:0000259" key="4">
    <source>
        <dbReference type="PROSITE" id="PS50042"/>
    </source>
</evidence>
<dbReference type="GO" id="GO:0003677">
    <property type="term" value="F:DNA binding"/>
    <property type="evidence" value="ECO:0007669"/>
    <property type="project" value="UniProtKB-KW"/>
</dbReference>
<dbReference type="GO" id="GO:0005829">
    <property type="term" value="C:cytosol"/>
    <property type="evidence" value="ECO:0007669"/>
    <property type="project" value="TreeGrafter"/>
</dbReference>
<reference evidence="6 7" key="1">
    <citation type="submission" date="2019-03" db="EMBL/GenBank/DDBJ databases">
        <title>Bradyrhizobium diversity isolated from nodules of Chamaecrista fasciculata.</title>
        <authorList>
            <person name="Klepa M.S."/>
            <person name="Urquiaga M.O."/>
            <person name="Hungria M."/>
            <person name="Delamuta J.R."/>
        </authorList>
    </citation>
    <scope>NUCLEOTIDE SEQUENCE [LARGE SCALE GENOMIC DNA]</scope>
    <source>
        <strain evidence="6 7">CNPSo 3448</strain>
    </source>
</reference>
<feature type="domain" description="Cyclic nucleotide-binding" evidence="4">
    <location>
        <begin position="27"/>
        <end position="102"/>
    </location>
</feature>
<dbReference type="OrthoDB" id="3525895at2"/>